<comment type="similarity">
    <text evidence="1 6">Belongs to the methyltransferase superfamily.</text>
</comment>
<accession>A0AAW2CSP6</accession>
<dbReference type="EMBL" id="JAZDWU010000006">
    <property type="protein sequence ID" value="KAL0000046.1"/>
    <property type="molecule type" value="Genomic_DNA"/>
</dbReference>
<dbReference type="GO" id="GO:0008171">
    <property type="term" value="F:O-methyltransferase activity"/>
    <property type="evidence" value="ECO:0007669"/>
    <property type="project" value="UniProtKB-UniRule"/>
</dbReference>
<keyword evidence="9" id="KW-1185">Reference proteome</keyword>
<evidence type="ECO:0000256" key="4">
    <source>
        <dbReference type="ARBA" id="ARBA00022691"/>
    </source>
</evidence>
<dbReference type="GO" id="GO:0040031">
    <property type="term" value="P:snRNA modification"/>
    <property type="evidence" value="ECO:0007669"/>
    <property type="project" value="TreeGrafter"/>
</dbReference>
<evidence type="ECO:0000313" key="8">
    <source>
        <dbReference type="EMBL" id="KAL0000046.1"/>
    </source>
</evidence>
<name>A0AAW2CSP6_9ROSI</name>
<dbReference type="InterPro" id="IPR029063">
    <property type="entry name" value="SAM-dependent_MTases_sf"/>
</dbReference>
<dbReference type="PANTHER" id="PTHR12315">
    <property type="entry name" value="BICOID-INTERACTING PROTEIN RELATED"/>
    <property type="match status" value="1"/>
</dbReference>
<evidence type="ECO:0000256" key="5">
    <source>
        <dbReference type="PROSITE-ProRule" id="PRU00848"/>
    </source>
</evidence>
<dbReference type="SUPFAM" id="SSF53335">
    <property type="entry name" value="S-adenosyl-L-methionine-dependent methyltransferases"/>
    <property type="match status" value="1"/>
</dbReference>
<evidence type="ECO:0000256" key="6">
    <source>
        <dbReference type="RuleBase" id="RU367087"/>
    </source>
</evidence>
<dbReference type="PANTHER" id="PTHR12315:SF0">
    <property type="entry name" value="7SK SNRNA METHYLPHOSPHATE CAPPING ENZYME"/>
    <property type="match status" value="1"/>
</dbReference>
<feature type="domain" description="Bin3-type SAM" evidence="7">
    <location>
        <begin position="38"/>
        <end position="201"/>
    </location>
</feature>
<comment type="caution">
    <text evidence="8">The sequence shown here is derived from an EMBL/GenBank/DDBJ whole genome shotgun (WGS) entry which is preliminary data.</text>
</comment>
<evidence type="ECO:0000313" key="9">
    <source>
        <dbReference type="Proteomes" id="UP001459277"/>
    </source>
</evidence>
<gene>
    <name evidence="8" type="ORF">SO802_019648</name>
</gene>
<dbReference type="CDD" id="cd02440">
    <property type="entry name" value="AdoMet_MTases"/>
    <property type="match status" value="1"/>
</dbReference>
<dbReference type="GO" id="GO:0032259">
    <property type="term" value="P:methylation"/>
    <property type="evidence" value="ECO:0007669"/>
    <property type="project" value="UniProtKB-KW"/>
</dbReference>
<reference evidence="8 9" key="1">
    <citation type="submission" date="2024-01" db="EMBL/GenBank/DDBJ databases">
        <title>A telomere-to-telomere, gap-free genome of sweet tea (Lithocarpus litseifolius).</title>
        <authorList>
            <person name="Zhou J."/>
        </authorList>
    </citation>
    <scope>NUCLEOTIDE SEQUENCE [LARGE SCALE GENOMIC DNA]</scope>
    <source>
        <strain evidence="8">Zhou-2022a</strain>
        <tissue evidence="8">Leaf</tissue>
    </source>
</reference>
<dbReference type="InterPro" id="IPR024160">
    <property type="entry name" value="BIN3_SAM-bd_dom"/>
</dbReference>
<evidence type="ECO:0000259" key="7">
    <source>
        <dbReference type="PROSITE" id="PS51515"/>
    </source>
</evidence>
<organism evidence="8 9">
    <name type="scientific">Lithocarpus litseifolius</name>
    <dbReference type="NCBI Taxonomy" id="425828"/>
    <lineage>
        <taxon>Eukaryota</taxon>
        <taxon>Viridiplantae</taxon>
        <taxon>Streptophyta</taxon>
        <taxon>Embryophyta</taxon>
        <taxon>Tracheophyta</taxon>
        <taxon>Spermatophyta</taxon>
        <taxon>Magnoliopsida</taxon>
        <taxon>eudicotyledons</taxon>
        <taxon>Gunneridae</taxon>
        <taxon>Pentapetalae</taxon>
        <taxon>rosids</taxon>
        <taxon>fabids</taxon>
        <taxon>Fagales</taxon>
        <taxon>Fagaceae</taxon>
        <taxon>Lithocarpus</taxon>
    </lineage>
</organism>
<dbReference type="GO" id="GO:0017069">
    <property type="term" value="F:snRNA binding"/>
    <property type="evidence" value="ECO:0007669"/>
    <property type="project" value="TreeGrafter"/>
</dbReference>
<sequence length="401" mass="45876">MEQQQQHQHSKRKRKPVFVFGNYKNYYGYRIGQDLQEDPRLNVFKKELFEDKECLDIGCNSGIITILIAKKFRCRSILGIDIDSDRIEDANWHLKKFERAGKTHAKASKLEISRSANGSEQSVASSPNEEMMEISRDCSSTETNLFHMVSFQQENFVQSRCPPEKKYDTILCLSVTKWVHLNWGDDGLITLFSKIWRLLCPTTAMNYRSILFCPAKFQEILLDKIMWIPLCTLGMGWDGIAISLASRLHKAMIRGETNFIKYEVHFVHIFTLLVFSSWEQCEIITGKAIVAERTNSIVLETLNGGDSSELSDILNEDSDLKSDVESSCCLQEDVVYDSWENEQSINELVCEEGTRERLQLLARMVGVRTKVEELTGQPSLGLTIYLLDMGFGFLTTGDPPY</sequence>
<evidence type="ECO:0000256" key="1">
    <source>
        <dbReference type="ARBA" id="ARBA00008361"/>
    </source>
</evidence>
<dbReference type="Proteomes" id="UP001459277">
    <property type="component" value="Unassembled WGS sequence"/>
</dbReference>
<dbReference type="Pfam" id="PF06859">
    <property type="entry name" value="Bin3"/>
    <property type="match status" value="1"/>
</dbReference>
<keyword evidence="2 6" id="KW-0489">Methyltransferase</keyword>
<evidence type="ECO:0000256" key="2">
    <source>
        <dbReference type="ARBA" id="ARBA00022603"/>
    </source>
</evidence>
<dbReference type="GO" id="GO:0008173">
    <property type="term" value="F:RNA methyltransferase activity"/>
    <property type="evidence" value="ECO:0007669"/>
    <property type="project" value="UniProtKB-UniRule"/>
</dbReference>
<keyword evidence="4 5" id="KW-0949">S-adenosyl-L-methionine</keyword>
<dbReference type="AlphaFoldDB" id="A0AAW2CSP6"/>
<dbReference type="InterPro" id="IPR010675">
    <property type="entry name" value="Bin3_C"/>
</dbReference>
<dbReference type="PROSITE" id="PS51515">
    <property type="entry name" value="BIN3_SAM"/>
    <property type="match status" value="1"/>
</dbReference>
<dbReference type="InterPro" id="IPR039772">
    <property type="entry name" value="Bin3-like"/>
</dbReference>
<keyword evidence="3 6" id="KW-0808">Transferase</keyword>
<dbReference type="EC" id="2.1.1.-" evidence="6"/>
<evidence type="ECO:0000256" key="3">
    <source>
        <dbReference type="ARBA" id="ARBA00022679"/>
    </source>
</evidence>
<protein>
    <recommendedName>
        <fullName evidence="6">RNA methyltransferase</fullName>
        <ecNumber evidence="6">2.1.1.-</ecNumber>
    </recommendedName>
</protein>
<proteinExistence type="inferred from homology"/>
<dbReference type="Gene3D" id="3.40.50.150">
    <property type="entry name" value="Vaccinia Virus protein VP39"/>
    <property type="match status" value="1"/>
</dbReference>